<reference evidence="1 2" key="1">
    <citation type="submission" date="2014-06" db="EMBL/GenBank/DDBJ databases">
        <title>Evolutionary Origins and Diversification of the Mycorrhizal Mutualists.</title>
        <authorList>
            <consortium name="DOE Joint Genome Institute"/>
            <consortium name="Mycorrhizal Genomics Consortium"/>
            <person name="Kohler A."/>
            <person name="Kuo A."/>
            <person name="Nagy L.G."/>
            <person name="Floudas D."/>
            <person name="Copeland A."/>
            <person name="Barry K.W."/>
            <person name="Cichocki N."/>
            <person name="Veneault-Fourrey C."/>
            <person name="LaButti K."/>
            <person name="Lindquist E.A."/>
            <person name="Lipzen A."/>
            <person name="Lundell T."/>
            <person name="Morin E."/>
            <person name="Murat C."/>
            <person name="Riley R."/>
            <person name="Ohm R."/>
            <person name="Sun H."/>
            <person name="Tunlid A."/>
            <person name="Henrissat B."/>
            <person name="Grigoriev I.V."/>
            <person name="Hibbett D.S."/>
            <person name="Martin F."/>
        </authorList>
    </citation>
    <scope>NUCLEOTIDE SEQUENCE [LARGE SCALE GENOMIC DNA]</scope>
    <source>
        <strain evidence="1 2">SS14</strain>
    </source>
</reference>
<dbReference type="AlphaFoldDB" id="A0A0C9USV9"/>
<evidence type="ECO:0000313" key="1">
    <source>
        <dbReference type="EMBL" id="KIJ45913.1"/>
    </source>
</evidence>
<sequence>MPTSVIPKSYLEFFLANIPRKDGSLKHILRATHAYLPMPLGVGWNPNSIQSEYPKDCMVDNLLLTDIESGGTRSVVAPWMHALYKDSKKKNGSNSSVFVKFGETNFEAGEWPVVAVMAILLAQFGVAQYALHHGCTRDATMLVIGIILQIMEGLGSYLYPKYYSPRRSDQQRSYALHTGMTTTHILVLQHDPSMIEETVIFKTRSYAPRQGYVNLEDVAVPWERESDEITENLFKRALLLANWAYHTGFALFPSDNLLVAFVLLGGTLGSEAVQFATNGLPRQNPQKSFKNAKGIRPLLDVICQHTNTASVGFVESILPDPAGTHKDYNEITVTLNKSVPKSY</sequence>
<keyword evidence="2" id="KW-1185">Reference proteome</keyword>
<proteinExistence type="predicted"/>
<gene>
    <name evidence="1" type="ORF">M422DRAFT_29557</name>
</gene>
<organism evidence="1 2">
    <name type="scientific">Sphaerobolus stellatus (strain SS14)</name>
    <dbReference type="NCBI Taxonomy" id="990650"/>
    <lineage>
        <taxon>Eukaryota</taxon>
        <taxon>Fungi</taxon>
        <taxon>Dikarya</taxon>
        <taxon>Basidiomycota</taxon>
        <taxon>Agaricomycotina</taxon>
        <taxon>Agaricomycetes</taxon>
        <taxon>Phallomycetidae</taxon>
        <taxon>Geastrales</taxon>
        <taxon>Sphaerobolaceae</taxon>
        <taxon>Sphaerobolus</taxon>
    </lineage>
</organism>
<name>A0A0C9USV9_SPHS4</name>
<accession>A0A0C9USV9</accession>
<dbReference type="EMBL" id="KN837110">
    <property type="protein sequence ID" value="KIJ45913.1"/>
    <property type="molecule type" value="Genomic_DNA"/>
</dbReference>
<evidence type="ECO:0000313" key="2">
    <source>
        <dbReference type="Proteomes" id="UP000054279"/>
    </source>
</evidence>
<dbReference type="HOGENOM" id="CLU_809343_0_0_1"/>
<dbReference type="OrthoDB" id="2997720at2759"/>
<dbReference type="Proteomes" id="UP000054279">
    <property type="component" value="Unassembled WGS sequence"/>
</dbReference>
<protein>
    <submittedName>
        <fullName evidence="1">Uncharacterized protein</fullName>
    </submittedName>
</protein>